<dbReference type="PANTHER" id="PTHR24347">
    <property type="entry name" value="SERINE/THREONINE-PROTEIN KINASE"/>
    <property type="match status" value="1"/>
</dbReference>
<dbReference type="Gene3D" id="1.10.510.10">
    <property type="entry name" value="Transferase(Phosphotransferase) domain 1"/>
    <property type="match status" value="1"/>
</dbReference>
<evidence type="ECO:0000313" key="4">
    <source>
        <dbReference type="Proteomes" id="UP001374579"/>
    </source>
</evidence>
<dbReference type="EMBL" id="JBAMIC010000011">
    <property type="protein sequence ID" value="KAK7100107.1"/>
    <property type="molecule type" value="Genomic_DNA"/>
</dbReference>
<organism evidence="3 4">
    <name type="scientific">Littorina saxatilis</name>
    <dbReference type="NCBI Taxonomy" id="31220"/>
    <lineage>
        <taxon>Eukaryota</taxon>
        <taxon>Metazoa</taxon>
        <taxon>Spiralia</taxon>
        <taxon>Lophotrochozoa</taxon>
        <taxon>Mollusca</taxon>
        <taxon>Gastropoda</taxon>
        <taxon>Caenogastropoda</taxon>
        <taxon>Littorinimorpha</taxon>
        <taxon>Littorinoidea</taxon>
        <taxon>Littorinidae</taxon>
        <taxon>Littorina</taxon>
    </lineage>
</organism>
<evidence type="ECO:0000259" key="2">
    <source>
        <dbReference type="PROSITE" id="PS50011"/>
    </source>
</evidence>
<dbReference type="SUPFAM" id="SSF56112">
    <property type="entry name" value="Protein kinase-like (PK-like)"/>
    <property type="match status" value="1"/>
</dbReference>
<dbReference type="InterPro" id="IPR011009">
    <property type="entry name" value="Kinase-like_dom_sf"/>
</dbReference>
<evidence type="ECO:0000256" key="1">
    <source>
        <dbReference type="SAM" id="MobiDB-lite"/>
    </source>
</evidence>
<dbReference type="InterPro" id="IPR008271">
    <property type="entry name" value="Ser/Thr_kinase_AS"/>
</dbReference>
<dbReference type="Proteomes" id="UP001374579">
    <property type="component" value="Unassembled WGS sequence"/>
</dbReference>
<protein>
    <recommendedName>
        <fullName evidence="2">Protein kinase domain-containing protein</fullName>
    </recommendedName>
</protein>
<dbReference type="Pfam" id="PF00069">
    <property type="entry name" value="Pkinase"/>
    <property type="match status" value="1"/>
</dbReference>
<comment type="caution">
    <text evidence="3">The sequence shown here is derived from an EMBL/GenBank/DDBJ whole genome shotgun (WGS) entry which is preliminary data.</text>
</comment>
<keyword evidence="4" id="KW-1185">Reference proteome</keyword>
<proteinExistence type="predicted"/>
<feature type="domain" description="Protein kinase" evidence="2">
    <location>
        <begin position="290"/>
        <end position="559"/>
    </location>
</feature>
<feature type="region of interest" description="Disordered" evidence="1">
    <location>
        <begin position="91"/>
        <end position="113"/>
    </location>
</feature>
<dbReference type="Gene3D" id="3.30.200.20">
    <property type="entry name" value="Phosphorylase Kinase, domain 1"/>
    <property type="match status" value="1"/>
</dbReference>
<feature type="compositionally biased region" description="Low complexity" evidence="1">
    <location>
        <begin position="218"/>
        <end position="230"/>
    </location>
</feature>
<feature type="region of interest" description="Disordered" evidence="1">
    <location>
        <begin position="213"/>
        <end position="239"/>
    </location>
</feature>
<accession>A0AAN9B7C1</accession>
<evidence type="ECO:0000313" key="3">
    <source>
        <dbReference type="EMBL" id="KAK7100107.1"/>
    </source>
</evidence>
<dbReference type="SMART" id="SM00220">
    <property type="entry name" value="S_TKc"/>
    <property type="match status" value="1"/>
</dbReference>
<dbReference type="GO" id="GO:0005524">
    <property type="term" value="F:ATP binding"/>
    <property type="evidence" value="ECO:0007669"/>
    <property type="project" value="InterPro"/>
</dbReference>
<dbReference type="InterPro" id="IPR000719">
    <property type="entry name" value="Prot_kinase_dom"/>
</dbReference>
<dbReference type="PROSITE" id="PS50011">
    <property type="entry name" value="PROTEIN_KINASE_DOM"/>
    <property type="match status" value="1"/>
</dbReference>
<dbReference type="PROSITE" id="PS00108">
    <property type="entry name" value="PROTEIN_KINASE_ST"/>
    <property type="match status" value="1"/>
</dbReference>
<name>A0AAN9B7C1_9CAEN</name>
<dbReference type="GO" id="GO:0004672">
    <property type="term" value="F:protein kinase activity"/>
    <property type="evidence" value="ECO:0007669"/>
    <property type="project" value="InterPro"/>
</dbReference>
<gene>
    <name evidence="3" type="ORF">V1264_023104</name>
</gene>
<sequence length="622" mass="69730">MVVDSATMAAKRPSTLKYRGGGEEVNALIHMMTLTPANPVEAVGDASGTAHKGSMLVSSSQENRAHRALNFLTSGSLEHDCIDLSKRSPCQASQGERKIENRLEVNGGTPNDSEEHLAVEKLQLSTQPRPVHVPERVHRGPEVELCSKSIDPSFQVVARSQRFSSVQPLLVSRQSASSHAQQESWQCREESVIENIKTPSPTSVIPVMEKLLSSSDKSPGSEASGTTSSSEHSDFTDSNNQKRCDAVDAAVVWRTISCLQESLQGFLFGPSKELEDYLVKIVSKPRDFGIYINDQFNPVSEQGVMRYRQGKEFTVKKIIHHSENKNCGVFLCADNCSKQQFVLKKIKMHNRRLTGIEFLTQHNKAFLPKIYGVYKEGDLIHIFEEFIEGGTLLTCEWNLAQVRQFAQTLLSAVHYLHTHDLAHCDVKLTNLMVRDPADPESLVLIDFESAKHPQYAFHKGGHTVTYLPPWFDLLNLNSFHPVLKTADLWAIACVIIFFLLPSDRRDVQARNRGVWNQAMEDIKNECKTCTESAKHSRQICDDCKQNVKLHIKSNGHRILDIHLGHLMDSNIDDPDWLALRQVLQYLTDTSNIEKKHIDIALTMVKGTVECKSITAVKCSSNL</sequence>
<reference evidence="3 4" key="1">
    <citation type="submission" date="2024-02" db="EMBL/GenBank/DDBJ databases">
        <title>Chromosome-scale genome assembly of the rough periwinkle Littorina saxatilis.</title>
        <authorList>
            <person name="De Jode A."/>
            <person name="Faria R."/>
            <person name="Formenti G."/>
            <person name="Sims Y."/>
            <person name="Smith T.P."/>
            <person name="Tracey A."/>
            <person name="Wood J.M.D."/>
            <person name="Zagrodzka Z.B."/>
            <person name="Johannesson K."/>
            <person name="Butlin R.K."/>
            <person name="Leder E.H."/>
        </authorList>
    </citation>
    <scope>NUCLEOTIDE SEQUENCE [LARGE SCALE GENOMIC DNA]</scope>
    <source>
        <strain evidence="3">Snail1</strain>
        <tissue evidence="3">Muscle</tissue>
    </source>
</reference>
<dbReference type="AlphaFoldDB" id="A0AAN9B7C1"/>